<feature type="domain" description="SCD" evidence="3">
    <location>
        <begin position="244"/>
        <end position="330"/>
    </location>
</feature>
<dbReference type="Pfam" id="PF24571">
    <property type="entry name" value="HEAT_SCC3-SA"/>
    <property type="match status" value="1"/>
</dbReference>
<comment type="similarity">
    <text evidence="1">Belongs to the SCC3 family.</text>
</comment>
<dbReference type="KEGG" id="dpx:DAPPUDRAFT_347500"/>
<reference evidence="4 5" key="1">
    <citation type="journal article" date="2011" name="Science">
        <title>The ecoresponsive genome of Daphnia pulex.</title>
        <authorList>
            <person name="Colbourne J.K."/>
            <person name="Pfrender M.E."/>
            <person name="Gilbert D."/>
            <person name="Thomas W.K."/>
            <person name="Tucker A."/>
            <person name="Oakley T.H."/>
            <person name="Tokishita S."/>
            <person name="Aerts A."/>
            <person name="Arnold G.J."/>
            <person name="Basu M.K."/>
            <person name="Bauer D.J."/>
            <person name="Caceres C.E."/>
            <person name="Carmel L."/>
            <person name="Casola C."/>
            <person name="Choi J.H."/>
            <person name="Detter J.C."/>
            <person name="Dong Q."/>
            <person name="Dusheyko S."/>
            <person name="Eads B.D."/>
            <person name="Frohlich T."/>
            <person name="Geiler-Samerotte K.A."/>
            <person name="Gerlach D."/>
            <person name="Hatcher P."/>
            <person name="Jogdeo S."/>
            <person name="Krijgsveld J."/>
            <person name="Kriventseva E.V."/>
            <person name="Kultz D."/>
            <person name="Laforsch C."/>
            <person name="Lindquist E."/>
            <person name="Lopez J."/>
            <person name="Manak J.R."/>
            <person name="Muller J."/>
            <person name="Pangilinan J."/>
            <person name="Patwardhan R.P."/>
            <person name="Pitluck S."/>
            <person name="Pritham E.J."/>
            <person name="Rechtsteiner A."/>
            <person name="Rho M."/>
            <person name="Rogozin I.B."/>
            <person name="Sakarya O."/>
            <person name="Salamov A."/>
            <person name="Schaack S."/>
            <person name="Shapiro H."/>
            <person name="Shiga Y."/>
            <person name="Skalitzky C."/>
            <person name="Smith Z."/>
            <person name="Souvorov A."/>
            <person name="Sung W."/>
            <person name="Tang Z."/>
            <person name="Tsuchiya D."/>
            <person name="Tu H."/>
            <person name="Vos H."/>
            <person name="Wang M."/>
            <person name="Wolf Y.I."/>
            <person name="Yamagata H."/>
            <person name="Yamada T."/>
            <person name="Ye Y."/>
            <person name="Shaw J.R."/>
            <person name="Andrews J."/>
            <person name="Crease T.J."/>
            <person name="Tang H."/>
            <person name="Lucas S.M."/>
            <person name="Robertson H.M."/>
            <person name="Bork P."/>
            <person name="Koonin E.V."/>
            <person name="Zdobnov E.M."/>
            <person name="Grigoriev I.V."/>
            <person name="Lynch M."/>
            <person name="Boore J.L."/>
        </authorList>
    </citation>
    <scope>NUCLEOTIDE SEQUENCE [LARGE SCALE GENOMIC DNA]</scope>
</reference>
<keyword evidence="5" id="KW-1185">Reference proteome</keyword>
<gene>
    <name evidence="4" type="ORF">DAPPUDRAFT_347500</name>
</gene>
<dbReference type="Pfam" id="PF21581">
    <property type="entry name" value="SCD"/>
    <property type="match status" value="1"/>
</dbReference>
<dbReference type="eggNOG" id="KOG2011">
    <property type="taxonomic scope" value="Eukaryota"/>
</dbReference>
<name>E9FV28_DAPPU</name>
<dbReference type="PROSITE" id="PS51425">
    <property type="entry name" value="SCD"/>
    <property type="match status" value="1"/>
</dbReference>
<dbReference type="STRING" id="6669.E9FV28"/>
<dbReference type="EMBL" id="GL732525">
    <property type="protein sequence ID" value="EFX88483.1"/>
    <property type="molecule type" value="Genomic_DNA"/>
</dbReference>
<dbReference type="Pfam" id="PF08514">
    <property type="entry name" value="STAG"/>
    <property type="match status" value="1"/>
</dbReference>
<dbReference type="InterPro" id="IPR016024">
    <property type="entry name" value="ARM-type_fold"/>
</dbReference>
<evidence type="ECO:0000313" key="5">
    <source>
        <dbReference type="Proteomes" id="UP000000305"/>
    </source>
</evidence>
<dbReference type="InterPro" id="IPR039662">
    <property type="entry name" value="Cohesin_Scc3/SA"/>
</dbReference>
<dbReference type="GO" id="GO:0007062">
    <property type="term" value="P:sister chromatid cohesion"/>
    <property type="evidence" value="ECO:0000318"/>
    <property type="project" value="GO_Central"/>
</dbReference>
<dbReference type="OrthoDB" id="498590at2759"/>
<dbReference type="InterPro" id="IPR020839">
    <property type="entry name" value="SCD"/>
</dbReference>
<dbReference type="InParanoid" id="E9FV28"/>
<dbReference type="InterPro" id="IPR013721">
    <property type="entry name" value="STAG"/>
</dbReference>
<evidence type="ECO:0000256" key="1">
    <source>
        <dbReference type="ARBA" id="ARBA00005486"/>
    </source>
</evidence>
<dbReference type="GO" id="GO:0000785">
    <property type="term" value="C:chromatin"/>
    <property type="evidence" value="ECO:0000318"/>
    <property type="project" value="GO_Central"/>
</dbReference>
<feature type="region of interest" description="Disordered" evidence="2">
    <location>
        <begin position="1"/>
        <end position="21"/>
    </location>
</feature>
<accession>E9FV28</accession>
<dbReference type="PANTHER" id="PTHR11199">
    <property type="entry name" value="STROMAL ANTIGEN"/>
    <property type="match status" value="1"/>
</dbReference>
<evidence type="ECO:0000256" key="2">
    <source>
        <dbReference type="SAM" id="MobiDB-lite"/>
    </source>
</evidence>
<organism evidence="4 5">
    <name type="scientific">Daphnia pulex</name>
    <name type="common">Water flea</name>
    <dbReference type="NCBI Taxonomy" id="6669"/>
    <lineage>
        <taxon>Eukaryota</taxon>
        <taxon>Metazoa</taxon>
        <taxon>Ecdysozoa</taxon>
        <taxon>Arthropoda</taxon>
        <taxon>Crustacea</taxon>
        <taxon>Branchiopoda</taxon>
        <taxon>Diplostraca</taxon>
        <taxon>Cladocera</taxon>
        <taxon>Anomopoda</taxon>
        <taxon>Daphniidae</taxon>
        <taxon>Daphnia</taxon>
    </lineage>
</organism>
<sequence length="850" mass="97264">MSSSKESPLPTPSPAPRRKIAAVKKPLTVEDESTLFCIIRNGKSSVQKTVDEWIEQYKADRDSGLRAIMQFFISASGCKGKITSQMQSSMEYAAIIRHMTEEFDEESDEYPIIMSGPQWKNFRSNFCDFVQTLVKQCQYSIIYDQYLMDNVISLLTSLSDSQVRAFRHTATLAAMKFMTALVEVALTVSIHLDNTSRQYEVELQKIHTRTRAGHLKEMLQERQEFDENLHAVKSMLTYLFKSVFVDRYRDIVPEIRAICMGEIVFWIKRFPKHFLDDSHLLKYIKWDLNCKVGDVRSKCLQALQPLYVSEELKGKLKFFTSKFKDCVVSMTLDKEYDVAVQAVRLISSIHKYHREILSDKDCEAVYELVFSSRRAVAQAAGEFLNERLFALDDTSPPALRTHRGKKRLPNTPLIRDLVQFFIESELPEHGAYLVDSLIDSNEMMKDWECMTDLLMEDPGPGEESLDDEQETSLIELMICCIEQAATGKSPCGRAPTRKITTAKETKQAQDDRARLTEHFIQTIPLLLGKYIKDPEKVANLLWIPQFFNLEIYTTSRQEERFESLLGLMQNVVETYTETEVLEICAITLEVLCDEDHAIYSRCDVISTLMNRLFNKLREVLDSHVALINSDKKPDEEEVFALVSSSKKVDIFFSCCNLGPWTWKMWDPLYNAVQESIDLNLMPPEAIIHCISACYSVILWELRQLKNGSGRGTSAGQQQKQLRDHLNDYISLMTLLIIASDDHLVREEAFMSACEFLSDFSEKLASDNPLLRPLVYQPDGDLQQILKEFGDNAARIPAITLGNPNNPTGPHNLAFLGGVPKLRKRNAKRETPKMRNSCAKRTQKLGPCFTF</sequence>
<dbReference type="SUPFAM" id="SSF48371">
    <property type="entry name" value="ARM repeat"/>
    <property type="match status" value="1"/>
</dbReference>
<protein>
    <submittedName>
        <fullName evidence="4">Putative stromalin antigen protein</fullName>
    </submittedName>
</protein>
<dbReference type="HOGENOM" id="CLU_005067_0_0_1"/>
<dbReference type="PANTHER" id="PTHR11199:SF0">
    <property type="entry name" value="LD34181P-RELATED"/>
    <property type="match status" value="1"/>
</dbReference>
<dbReference type="PhylomeDB" id="E9FV28"/>
<dbReference type="GO" id="GO:0003682">
    <property type="term" value="F:chromatin binding"/>
    <property type="evidence" value="ECO:0000318"/>
    <property type="project" value="GO_Central"/>
</dbReference>
<dbReference type="AlphaFoldDB" id="E9FV28"/>
<evidence type="ECO:0000259" key="3">
    <source>
        <dbReference type="PROSITE" id="PS51425"/>
    </source>
</evidence>
<dbReference type="InterPro" id="IPR056396">
    <property type="entry name" value="HEAT_SCC3-SA"/>
</dbReference>
<dbReference type="GO" id="GO:0008278">
    <property type="term" value="C:cohesin complex"/>
    <property type="evidence" value="ECO:0000318"/>
    <property type="project" value="GO_Central"/>
</dbReference>
<dbReference type="Proteomes" id="UP000000305">
    <property type="component" value="Unassembled WGS sequence"/>
</dbReference>
<dbReference type="GO" id="GO:0005634">
    <property type="term" value="C:nucleus"/>
    <property type="evidence" value="ECO:0000318"/>
    <property type="project" value="GO_Central"/>
</dbReference>
<proteinExistence type="inferred from homology"/>
<evidence type="ECO:0000313" key="4">
    <source>
        <dbReference type="EMBL" id="EFX88483.1"/>
    </source>
</evidence>